<name>A0AAN6TQJ4_9PEZI</name>
<proteinExistence type="predicted"/>
<organism evidence="2 3">
    <name type="scientific">Parathielavia appendiculata</name>
    <dbReference type="NCBI Taxonomy" id="2587402"/>
    <lineage>
        <taxon>Eukaryota</taxon>
        <taxon>Fungi</taxon>
        <taxon>Dikarya</taxon>
        <taxon>Ascomycota</taxon>
        <taxon>Pezizomycotina</taxon>
        <taxon>Sordariomycetes</taxon>
        <taxon>Sordariomycetidae</taxon>
        <taxon>Sordariales</taxon>
        <taxon>Chaetomiaceae</taxon>
        <taxon>Parathielavia</taxon>
    </lineage>
</organism>
<dbReference type="RefSeq" id="XP_062642570.1">
    <property type="nucleotide sequence ID" value="XM_062794048.1"/>
</dbReference>
<evidence type="ECO:0000313" key="2">
    <source>
        <dbReference type="EMBL" id="KAK4118797.1"/>
    </source>
</evidence>
<reference evidence="2" key="2">
    <citation type="submission" date="2023-05" db="EMBL/GenBank/DDBJ databases">
        <authorList>
            <consortium name="Lawrence Berkeley National Laboratory"/>
            <person name="Steindorff A."/>
            <person name="Hensen N."/>
            <person name="Bonometti L."/>
            <person name="Westerberg I."/>
            <person name="Brannstrom I.O."/>
            <person name="Guillou S."/>
            <person name="Cros-Aarteil S."/>
            <person name="Calhoun S."/>
            <person name="Haridas S."/>
            <person name="Kuo A."/>
            <person name="Mondo S."/>
            <person name="Pangilinan J."/>
            <person name="Riley R."/>
            <person name="Labutti K."/>
            <person name="Andreopoulos B."/>
            <person name="Lipzen A."/>
            <person name="Chen C."/>
            <person name="Yanf M."/>
            <person name="Daum C."/>
            <person name="Ng V."/>
            <person name="Clum A."/>
            <person name="Ohm R."/>
            <person name="Martin F."/>
            <person name="Silar P."/>
            <person name="Natvig D."/>
            <person name="Lalanne C."/>
            <person name="Gautier V."/>
            <person name="Ament-Velasquez S.L."/>
            <person name="Kruys A."/>
            <person name="Hutchinson M.I."/>
            <person name="Powell A.J."/>
            <person name="Barry K."/>
            <person name="Miller A.N."/>
            <person name="Grigoriev I.V."/>
            <person name="Debuchy R."/>
            <person name="Gladieux P."/>
            <person name="Thoren M.H."/>
            <person name="Johannesson H."/>
        </authorList>
    </citation>
    <scope>NUCLEOTIDE SEQUENCE</scope>
    <source>
        <strain evidence="2">CBS 731.68</strain>
    </source>
</reference>
<dbReference type="GeneID" id="87830817"/>
<dbReference type="EMBL" id="MU853259">
    <property type="protein sequence ID" value="KAK4118797.1"/>
    <property type="molecule type" value="Genomic_DNA"/>
</dbReference>
<evidence type="ECO:0000256" key="1">
    <source>
        <dbReference type="SAM" id="MobiDB-lite"/>
    </source>
</evidence>
<comment type="caution">
    <text evidence="2">The sequence shown here is derived from an EMBL/GenBank/DDBJ whole genome shotgun (WGS) entry which is preliminary data.</text>
</comment>
<evidence type="ECO:0000313" key="3">
    <source>
        <dbReference type="Proteomes" id="UP001302602"/>
    </source>
</evidence>
<sequence length="166" mass="18083">MAPVTCDVQVEFSSPYYGRLILSKIRNEDNTPVTINSFLGLAFKSPAQVDKPYFTVSLTPWQAVTAMVTNEPVKSSLYTVLAGLHLESPHTFNTNDTITIDINGDLNADAETYVKSFVLAADKMPDTNGKVDVHCQEHAPRDARQCAAEGHSHGGQASDHRAHGAR</sequence>
<dbReference type="Proteomes" id="UP001302602">
    <property type="component" value="Unassembled WGS sequence"/>
</dbReference>
<dbReference type="AlphaFoldDB" id="A0AAN6TQJ4"/>
<gene>
    <name evidence="2" type="ORF">N657DRAFT_650883</name>
</gene>
<reference evidence="2" key="1">
    <citation type="journal article" date="2023" name="Mol. Phylogenet. Evol.">
        <title>Genome-scale phylogeny and comparative genomics of the fungal order Sordariales.</title>
        <authorList>
            <person name="Hensen N."/>
            <person name="Bonometti L."/>
            <person name="Westerberg I."/>
            <person name="Brannstrom I.O."/>
            <person name="Guillou S."/>
            <person name="Cros-Aarteil S."/>
            <person name="Calhoun S."/>
            <person name="Haridas S."/>
            <person name="Kuo A."/>
            <person name="Mondo S."/>
            <person name="Pangilinan J."/>
            <person name="Riley R."/>
            <person name="LaButti K."/>
            <person name="Andreopoulos B."/>
            <person name="Lipzen A."/>
            <person name="Chen C."/>
            <person name="Yan M."/>
            <person name="Daum C."/>
            <person name="Ng V."/>
            <person name="Clum A."/>
            <person name="Steindorff A."/>
            <person name="Ohm R.A."/>
            <person name="Martin F."/>
            <person name="Silar P."/>
            <person name="Natvig D.O."/>
            <person name="Lalanne C."/>
            <person name="Gautier V."/>
            <person name="Ament-Velasquez S.L."/>
            <person name="Kruys A."/>
            <person name="Hutchinson M.I."/>
            <person name="Powell A.J."/>
            <person name="Barry K."/>
            <person name="Miller A.N."/>
            <person name="Grigoriev I.V."/>
            <person name="Debuchy R."/>
            <person name="Gladieux P."/>
            <person name="Hiltunen Thoren M."/>
            <person name="Johannesson H."/>
        </authorList>
    </citation>
    <scope>NUCLEOTIDE SEQUENCE</scope>
    <source>
        <strain evidence="2">CBS 731.68</strain>
    </source>
</reference>
<feature type="region of interest" description="Disordered" evidence="1">
    <location>
        <begin position="142"/>
        <end position="166"/>
    </location>
</feature>
<accession>A0AAN6TQJ4</accession>
<keyword evidence="3" id="KW-1185">Reference proteome</keyword>
<protein>
    <submittedName>
        <fullName evidence="2">Uncharacterized protein</fullName>
    </submittedName>
</protein>